<evidence type="ECO:0000313" key="2">
    <source>
        <dbReference type="EMBL" id="CAJ1373077.1"/>
    </source>
</evidence>
<protein>
    <submittedName>
        <fullName evidence="2">Uncharacterized protein</fullName>
    </submittedName>
</protein>
<dbReference type="Proteomes" id="UP001178507">
    <property type="component" value="Unassembled WGS sequence"/>
</dbReference>
<accession>A0AA36HPW0</accession>
<dbReference type="EMBL" id="CAUJNA010000174">
    <property type="protein sequence ID" value="CAJ1373077.1"/>
    <property type="molecule type" value="Genomic_DNA"/>
</dbReference>
<feature type="non-terminal residue" evidence="2">
    <location>
        <position position="1"/>
    </location>
</feature>
<keyword evidence="3" id="KW-1185">Reference proteome</keyword>
<name>A0AA36HPW0_9DINO</name>
<evidence type="ECO:0000313" key="3">
    <source>
        <dbReference type="Proteomes" id="UP001178507"/>
    </source>
</evidence>
<feature type="region of interest" description="Disordered" evidence="1">
    <location>
        <begin position="169"/>
        <end position="200"/>
    </location>
</feature>
<gene>
    <name evidence="2" type="ORF">EVOR1521_LOCUS3013</name>
</gene>
<organism evidence="2 3">
    <name type="scientific">Effrenium voratum</name>
    <dbReference type="NCBI Taxonomy" id="2562239"/>
    <lineage>
        <taxon>Eukaryota</taxon>
        <taxon>Sar</taxon>
        <taxon>Alveolata</taxon>
        <taxon>Dinophyceae</taxon>
        <taxon>Suessiales</taxon>
        <taxon>Symbiodiniaceae</taxon>
        <taxon>Effrenium</taxon>
    </lineage>
</organism>
<evidence type="ECO:0000256" key="1">
    <source>
        <dbReference type="SAM" id="MobiDB-lite"/>
    </source>
</evidence>
<sequence length="200" mass="21123">MSVAQVAPLAPAPFSRPAPRLWQEVDVNAKFGVRRFRGLRRVEAQSTAQTGTAELILVEEFVRSLTSCGTTVEFKGELVGPEDPGVVVGPGGVRYLLGQAGAPEPDEPAKASESNMWQAAAAAAVAAVAAFLVLPGLQSTASLMTSSGIPVTRTNITIVETTKVMPDGSKVKVKDQTTRRERSAPGKAPVVTERTIRTEK</sequence>
<dbReference type="AlphaFoldDB" id="A0AA36HPW0"/>
<comment type="caution">
    <text evidence="2">The sequence shown here is derived from an EMBL/GenBank/DDBJ whole genome shotgun (WGS) entry which is preliminary data.</text>
</comment>
<feature type="compositionally biased region" description="Basic and acidic residues" evidence="1">
    <location>
        <begin position="169"/>
        <end position="184"/>
    </location>
</feature>
<proteinExistence type="predicted"/>
<reference evidence="2" key="1">
    <citation type="submission" date="2023-08" db="EMBL/GenBank/DDBJ databases">
        <authorList>
            <person name="Chen Y."/>
            <person name="Shah S."/>
            <person name="Dougan E. K."/>
            <person name="Thang M."/>
            <person name="Chan C."/>
        </authorList>
    </citation>
    <scope>NUCLEOTIDE SEQUENCE</scope>
</reference>